<dbReference type="EMBL" id="JACVVD010000010">
    <property type="protein sequence ID" value="MBD0383235.1"/>
    <property type="molecule type" value="Genomic_DNA"/>
</dbReference>
<feature type="chain" id="PRO_5038337887" evidence="7">
    <location>
        <begin position="23"/>
        <end position="757"/>
    </location>
</feature>
<protein>
    <submittedName>
        <fullName evidence="8">Cellulose biosynthesis cyclic di-GMP-binding regulatory protein BcsB</fullName>
    </submittedName>
</protein>
<dbReference type="GO" id="GO:0006011">
    <property type="term" value="P:UDP-alpha-D-glucose metabolic process"/>
    <property type="evidence" value="ECO:0007669"/>
    <property type="project" value="InterPro"/>
</dbReference>
<sequence length="757" mass="83850">MSFFRKTFLYSSLSLLAVQLTAQPLYRVSAEGVDSTAAKKIDIQATYLKEGSLATFSSNVSTASPGYLARLTNDNISMTKVDSIQQLFYSVPRTDVSDGSYIDLDISYSDLLLPGSSTITVQIDGRPLKSIPLTRESSSRLITRIPLGSDDVTPGFHSVTIVKHSTVSNEICSDEENPANWLKINRSSAIFINTNTTLTTNDALKNYPFPFVEPSIQDEMYGAVLLPDHPSADLISSALQIANYFSSRTATKRPTPIMTESEWIRKDHLIPAIALGGMSDWSGPVKQMMQDNQIQVQSEQLSLDTFAVKDQKNNDVRQLLLVTGTDAKVVKDHIHLLTEKDFVDQLAGNQLVVNDLPKAANTQTAEKPVTLESLGYTNITLDSMKSSSERITYSIPSFWKLTGESNLRLKVGISSLLQNDTLNEKSSKSTSIGQAAAANMNTGLTVIINDIPKTISLEEILKAKKEDDSYLVTLPLAPYLKDNKTGTLNISFTAHLNETYNACAPKTNTGKWIFIDKNSSIQLPHEVQQETSFKYWPAPFVGDQGLNRTVFLLPKDVNEGMLSQFAVLTKDMTSQASKDSAITIVRDQDPDLDKKLKDRNVVVIGNPNSFVSLQSYKDQLMVNPNKGQFHLADFNIINETTEYAAWIQPSIWDKERVMAVFQAGEGNKKATNTFVHANLLQFLNNEQKSSQVVVMSNSGEVLSFEMKSEQLANTVAKPAGTDKRTTALLWVTGFFGVVFLIGLIWFVILLRRRSKSR</sequence>
<evidence type="ECO:0000256" key="1">
    <source>
        <dbReference type="ARBA" id="ARBA00004162"/>
    </source>
</evidence>
<name>A0A926KSM4_9BACL</name>
<keyword evidence="7" id="KW-0732">Signal</keyword>
<keyword evidence="3 6" id="KW-0812">Transmembrane</keyword>
<dbReference type="PANTHER" id="PTHR39083:SF1">
    <property type="entry name" value="CYCLIC DI-GMP-BINDING PROTEIN"/>
    <property type="match status" value="1"/>
</dbReference>
<keyword evidence="9" id="KW-1185">Reference proteome</keyword>
<comment type="subcellular location">
    <subcellularLocation>
        <location evidence="1">Cell membrane</location>
        <topology evidence="1">Single-pass membrane protein</topology>
    </subcellularLocation>
</comment>
<keyword evidence="5 6" id="KW-0472">Membrane</keyword>
<evidence type="ECO:0000313" key="8">
    <source>
        <dbReference type="EMBL" id="MBD0383235.1"/>
    </source>
</evidence>
<accession>A0A926KSM4</accession>
<evidence type="ECO:0000313" key="9">
    <source>
        <dbReference type="Proteomes" id="UP000650466"/>
    </source>
</evidence>
<keyword evidence="2" id="KW-1003">Cell membrane</keyword>
<organism evidence="8 9">
    <name type="scientific">Paenibacillus sedimenti</name>
    <dbReference type="NCBI Taxonomy" id="2770274"/>
    <lineage>
        <taxon>Bacteria</taxon>
        <taxon>Bacillati</taxon>
        <taxon>Bacillota</taxon>
        <taxon>Bacilli</taxon>
        <taxon>Bacillales</taxon>
        <taxon>Paenibacillaceae</taxon>
        <taxon>Paenibacillus</taxon>
    </lineage>
</organism>
<dbReference type="PANTHER" id="PTHR39083">
    <property type="entry name" value="CYCLIC DI-GMP-BINDING PROTEIN"/>
    <property type="match status" value="1"/>
</dbReference>
<evidence type="ECO:0000256" key="5">
    <source>
        <dbReference type="ARBA" id="ARBA00023136"/>
    </source>
</evidence>
<reference evidence="8" key="1">
    <citation type="submission" date="2020-09" db="EMBL/GenBank/DDBJ databases">
        <title>Draft Genome Sequence of Paenibacillus sp. WST5.</title>
        <authorList>
            <person name="Bao Z."/>
        </authorList>
    </citation>
    <scope>NUCLEOTIDE SEQUENCE</scope>
    <source>
        <strain evidence="8">WST5</strain>
    </source>
</reference>
<evidence type="ECO:0000256" key="2">
    <source>
        <dbReference type="ARBA" id="ARBA00022475"/>
    </source>
</evidence>
<evidence type="ECO:0000256" key="3">
    <source>
        <dbReference type="ARBA" id="ARBA00022692"/>
    </source>
</evidence>
<dbReference type="RefSeq" id="WP_188177019.1">
    <property type="nucleotide sequence ID" value="NZ_JACVVD010000010.1"/>
</dbReference>
<dbReference type="Pfam" id="PF03170">
    <property type="entry name" value="BcsB"/>
    <property type="match status" value="1"/>
</dbReference>
<dbReference type="Proteomes" id="UP000650466">
    <property type="component" value="Unassembled WGS sequence"/>
</dbReference>
<evidence type="ECO:0000256" key="6">
    <source>
        <dbReference type="SAM" id="Phobius"/>
    </source>
</evidence>
<evidence type="ECO:0000256" key="4">
    <source>
        <dbReference type="ARBA" id="ARBA00022989"/>
    </source>
</evidence>
<gene>
    <name evidence="8" type="ORF">ICC18_24300</name>
</gene>
<dbReference type="AlphaFoldDB" id="A0A926KSM4"/>
<feature type="signal peptide" evidence="7">
    <location>
        <begin position="1"/>
        <end position="22"/>
    </location>
</feature>
<comment type="caution">
    <text evidence="8">The sequence shown here is derived from an EMBL/GenBank/DDBJ whole genome shotgun (WGS) entry which is preliminary data.</text>
</comment>
<dbReference type="InterPro" id="IPR018513">
    <property type="entry name" value="Cell_synthase_bac"/>
</dbReference>
<proteinExistence type="predicted"/>
<feature type="transmembrane region" description="Helical" evidence="6">
    <location>
        <begin position="727"/>
        <end position="750"/>
    </location>
</feature>
<dbReference type="Gene3D" id="2.60.120.260">
    <property type="entry name" value="Galactose-binding domain-like"/>
    <property type="match status" value="2"/>
</dbReference>
<evidence type="ECO:0000256" key="7">
    <source>
        <dbReference type="SAM" id="SignalP"/>
    </source>
</evidence>
<keyword evidence="4 6" id="KW-1133">Transmembrane helix</keyword>
<dbReference type="GO" id="GO:0005886">
    <property type="term" value="C:plasma membrane"/>
    <property type="evidence" value="ECO:0007669"/>
    <property type="project" value="UniProtKB-SubCell"/>
</dbReference>